<proteinExistence type="predicted"/>
<feature type="compositionally biased region" description="Low complexity" evidence="1">
    <location>
        <begin position="72"/>
        <end position="83"/>
    </location>
</feature>
<protein>
    <recommendedName>
        <fullName evidence="4">Protein KAKU4</fullName>
    </recommendedName>
</protein>
<feature type="region of interest" description="Disordered" evidence="1">
    <location>
        <begin position="522"/>
        <end position="592"/>
    </location>
</feature>
<feature type="region of interest" description="Disordered" evidence="1">
    <location>
        <begin position="72"/>
        <end position="107"/>
    </location>
</feature>
<evidence type="ECO:0008006" key="4">
    <source>
        <dbReference type="Google" id="ProtNLM"/>
    </source>
</evidence>
<feature type="compositionally biased region" description="Polar residues" evidence="1">
    <location>
        <begin position="542"/>
        <end position="559"/>
    </location>
</feature>
<dbReference type="OrthoDB" id="666185at2759"/>
<dbReference type="GO" id="GO:0005635">
    <property type="term" value="C:nuclear envelope"/>
    <property type="evidence" value="ECO:0007669"/>
    <property type="project" value="TreeGrafter"/>
</dbReference>
<evidence type="ECO:0000256" key="1">
    <source>
        <dbReference type="SAM" id="MobiDB-lite"/>
    </source>
</evidence>
<feature type="region of interest" description="Disordered" evidence="1">
    <location>
        <begin position="1"/>
        <end position="47"/>
    </location>
</feature>
<evidence type="ECO:0000313" key="3">
    <source>
        <dbReference type="Proteomes" id="UP000796880"/>
    </source>
</evidence>
<organism evidence="2 3">
    <name type="scientific">Rhamnella rubrinervis</name>
    <dbReference type="NCBI Taxonomy" id="2594499"/>
    <lineage>
        <taxon>Eukaryota</taxon>
        <taxon>Viridiplantae</taxon>
        <taxon>Streptophyta</taxon>
        <taxon>Embryophyta</taxon>
        <taxon>Tracheophyta</taxon>
        <taxon>Spermatophyta</taxon>
        <taxon>Magnoliopsida</taxon>
        <taxon>eudicotyledons</taxon>
        <taxon>Gunneridae</taxon>
        <taxon>Pentapetalae</taxon>
        <taxon>rosids</taxon>
        <taxon>fabids</taxon>
        <taxon>Rosales</taxon>
        <taxon>Rhamnaceae</taxon>
        <taxon>rhamnoid group</taxon>
        <taxon>Rhamneae</taxon>
        <taxon>Rhamnella</taxon>
    </lineage>
</organism>
<dbReference type="PANTHER" id="PTHR33416">
    <property type="entry name" value="NUCLEAR PORE COMPLEX PROTEIN NUP1"/>
    <property type="match status" value="1"/>
</dbReference>
<dbReference type="Proteomes" id="UP000796880">
    <property type="component" value="Unassembled WGS sequence"/>
</dbReference>
<accession>A0A8K0H8E7</accession>
<dbReference type="AlphaFoldDB" id="A0A8K0H8E7"/>
<evidence type="ECO:0000313" key="2">
    <source>
        <dbReference type="EMBL" id="KAF3447640.1"/>
    </source>
</evidence>
<dbReference type="EMBL" id="VOIH02000005">
    <property type="protein sequence ID" value="KAF3447640.1"/>
    <property type="molecule type" value="Genomic_DNA"/>
</dbReference>
<comment type="caution">
    <text evidence="2">The sequence shown here is derived from an EMBL/GenBank/DDBJ whole genome shotgun (WGS) entry which is preliminary data.</text>
</comment>
<feature type="compositionally biased region" description="Acidic residues" evidence="1">
    <location>
        <begin position="84"/>
        <end position="95"/>
    </location>
</feature>
<name>A0A8K0H8E7_9ROSA</name>
<reference evidence="2" key="1">
    <citation type="submission" date="2020-03" db="EMBL/GenBank/DDBJ databases">
        <title>A high-quality chromosome-level genome assembly of a woody plant with both climbing and erect habits, Rhamnella rubrinervis.</title>
        <authorList>
            <person name="Lu Z."/>
            <person name="Yang Y."/>
            <person name="Zhu X."/>
            <person name="Sun Y."/>
        </authorList>
    </citation>
    <scope>NUCLEOTIDE SEQUENCE</scope>
    <source>
        <strain evidence="2">BYM</strain>
        <tissue evidence="2">Leaf</tissue>
    </source>
</reference>
<dbReference type="GO" id="GO:0071763">
    <property type="term" value="P:nuclear membrane organization"/>
    <property type="evidence" value="ECO:0007669"/>
    <property type="project" value="TreeGrafter"/>
</dbReference>
<keyword evidence="3" id="KW-1185">Reference proteome</keyword>
<feature type="region of interest" description="Disordered" evidence="1">
    <location>
        <begin position="413"/>
        <end position="478"/>
    </location>
</feature>
<feature type="compositionally biased region" description="Polar residues" evidence="1">
    <location>
        <begin position="526"/>
        <end position="535"/>
    </location>
</feature>
<gene>
    <name evidence="2" type="ORF">FNV43_RR12827</name>
</gene>
<feature type="compositionally biased region" description="Basic and acidic residues" evidence="1">
    <location>
        <begin position="459"/>
        <end position="468"/>
    </location>
</feature>
<sequence>MATISRSRRALEARSGGKIVRPRRTAGAKTPYERPRRTNPAPENPNWLSRLIFSPTRMIANGAGKLISSVFSADSSSSSSSDDSGSEDNSDDNYNDNDISTQGADKLKRISGTSDMINFFRKDPQPTVGKSLIEQLLMQETFTREECNKLIKVIKSRVVDCHTTEDVENHRLTEIPNSTVGDGDGALLCSTAVMEARKWLTEKKLGSASKSDLDHVIENEVGSPADMAKLYMQARPQWASSSFNQGKSLSPVSAQLFLAETPYSVGGNSLSSSKAKRDTPTIGSWNIHEEIQRVRSKATEEMLRTLPSKRIDWSSFALEKKNENKEANVGDKMHNFSESINASLHTASHGFQVFEKTRDGLCIEASSPSQLNIIPEQNQDDLEVIQTIDRKGEDGLGDTPNTEQAVKLSQDTTNLPLSDAGAGDVHEHKDTNAVDQKLNVMVEGSKDPRSDEENCSTSKEVDGTRNDHTTTNGFPPSGLSAEVVTEQNAMLDNKVHNPISSSHDEVATDVFMDQTCELLSEASDVPNVNNTTNESDGIEDGPQNSLDIYTESSPDQTRPNSKRKLVAKTSEVVEQRGKRLSRYNRRGRGRGT</sequence>
<feature type="compositionally biased region" description="Basic residues" evidence="1">
    <location>
        <begin position="578"/>
        <end position="592"/>
    </location>
</feature>
<dbReference type="PANTHER" id="PTHR33416:SF17">
    <property type="entry name" value="PROTEIN KAKU4"/>
    <property type="match status" value="1"/>
</dbReference>